<dbReference type="EMBL" id="CARXXK010000002">
    <property type="protein sequence ID" value="CAI6356361.1"/>
    <property type="molecule type" value="Genomic_DNA"/>
</dbReference>
<evidence type="ECO:0000313" key="1">
    <source>
        <dbReference type="EMBL" id="CAI6356361.1"/>
    </source>
</evidence>
<protein>
    <submittedName>
        <fullName evidence="1">Uncharacterized protein</fullName>
    </submittedName>
</protein>
<gene>
    <name evidence="1" type="ORF">MEUPH1_LOCUS12099</name>
</gene>
<accession>A0AAV0WKX1</accession>
<dbReference type="Proteomes" id="UP001160148">
    <property type="component" value="Unassembled WGS sequence"/>
</dbReference>
<dbReference type="AlphaFoldDB" id="A0AAV0WKX1"/>
<comment type="caution">
    <text evidence="1">The sequence shown here is derived from an EMBL/GenBank/DDBJ whole genome shotgun (WGS) entry which is preliminary data.</text>
</comment>
<proteinExistence type="predicted"/>
<organism evidence="1 2">
    <name type="scientific">Macrosiphum euphorbiae</name>
    <name type="common">potato aphid</name>
    <dbReference type="NCBI Taxonomy" id="13131"/>
    <lineage>
        <taxon>Eukaryota</taxon>
        <taxon>Metazoa</taxon>
        <taxon>Ecdysozoa</taxon>
        <taxon>Arthropoda</taxon>
        <taxon>Hexapoda</taxon>
        <taxon>Insecta</taxon>
        <taxon>Pterygota</taxon>
        <taxon>Neoptera</taxon>
        <taxon>Paraneoptera</taxon>
        <taxon>Hemiptera</taxon>
        <taxon>Sternorrhyncha</taxon>
        <taxon>Aphidomorpha</taxon>
        <taxon>Aphidoidea</taxon>
        <taxon>Aphididae</taxon>
        <taxon>Macrosiphini</taxon>
        <taxon>Macrosiphum</taxon>
    </lineage>
</organism>
<sequence>MPKVKTNAFLKKLVLEFGEEIFQTDGSIANFVKQKCHMKKNIIYNSMYGEKNMFKLLKDTKMKSLHYFNHFYNSLVRGSQSDFNADLCSILVAVNIPMNKLNNKHFRAKYMVINSFINLN</sequence>
<evidence type="ECO:0000313" key="2">
    <source>
        <dbReference type="Proteomes" id="UP001160148"/>
    </source>
</evidence>
<keyword evidence="2" id="KW-1185">Reference proteome</keyword>
<name>A0AAV0WKX1_9HEMI</name>
<reference evidence="1 2" key="1">
    <citation type="submission" date="2023-01" db="EMBL/GenBank/DDBJ databases">
        <authorList>
            <person name="Whitehead M."/>
        </authorList>
    </citation>
    <scope>NUCLEOTIDE SEQUENCE [LARGE SCALE GENOMIC DNA]</scope>
</reference>